<organism evidence="2 3">
    <name type="scientific">Victivallis vadensis</name>
    <dbReference type="NCBI Taxonomy" id="172901"/>
    <lineage>
        <taxon>Bacteria</taxon>
        <taxon>Pseudomonadati</taxon>
        <taxon>Lentisphaerota</taxon>
        <taxon>Lentisphaeria</taxon>
        <taxon>Victivallales</taxon>
        <taxon>Victivallaceae</taxon>
        <taxon>Victivallis</taxon>
    </lineage>
</organism>
<dbReference type="GO" id="GO:0008168">
    <property type="term" value="F:methyltransferase activity"/>
    <property type="evidence" value="ECO:0007669"/>
    <property type="project" value="UniProtKB-KW"/>
</dbReference>
<keyword evidence="2" id="KW-0808">Transferase</keyword>
<dbReference type="CDD" id="cd02440">
    <property type="entry name" value="AdoMet_MTases"/>
    <property type="match status" value="1"/>
</dbReference>
<comment type="caution">
    <text evidence="2">The sequence shown here is derived from an EMBL/GenBank/DDBJ whole genome shotgun (WGS) entry which is preliminary data.</text>
</comment>
<dbReference type="PANTHER" id="PTHR43591:SF24">
    <property type="entry name" value="2-METHOXY-6-POLYPRENYL-1,4-BENZOQUINOL METHYLASE, MITOCHONDRIAL"/>
    <property type="match status" value="1"/>
</dbReference>
<dbReference type="SUPFAM" id="SSF53335">
    <property type="entry name" value="S-adenosyl-L-methionine-dependent methyltransferases"/>
    <property type="match status" value="1"/>
</dbReference>
<dbReference type="Pfam" id="PF13649">
    <property type="entry name" value="Methyltransf_25"/>
    <property type="match status" value="1"/>
</dbReference>
<dbReference type="Proteomes" id="UP000576225">
    <property type="component" value="Unassembled WGS sequence"/>
</dbReference>
<proteinExistence type="predicted"/>
<feature type="domain" description="Methyltransferase" evidence="1">
    <location>
        <begin position="72"/>
        <end position="163"/>
    </location>
</feature>
<dbReference type="PANTHER" id="PTHR43591">
    <property type="entry name" value="METHYLTRANSFERASE"/>
    <property type="match status" value="1"/>
</dbReference>
<evidence type="ECO:0000259" key="1">
    <source>
        <dbReference type="Pfam" id="PF13649"/>
    </source>
</evidence>
<dbReference type="EMBL" id="JABAEW010000061">
    <property type="protein sequence ID" value="NMD88851.1"/>
    <property type="molecule type" value="Genomic_DNA"/>
</dbReference>
<accession>A0A848B146</accession>
<dbReference type="InterPro" id="IPR029063">
    <property type="entry name" value="SAM-dependent_MTases_sf"/>
</dbReference>
<keyword evidence="2" id="KW-0489">Methyltransferase</keyword>
<protein>
    <submittedName>
        <fullName evidence="2">Methyltransferase domain-containing protein</fullName>
    </submittedName>
</protein>
<reference evidence="2 3" key="1">
    <citation type="submission" date="2020-04" db="EMBL/GenBank/DDBJ databases">
        <authorList>
            <person name="Hitch T.C.A."/>
            <person name="Wylensek D."/>
            <person name="Clavel T."/>
        </authorList>
    </citation>
    <scope>NUCLEOTIDE SEQUENCE [LARGE SCALE GENOMIC DNA]</scope>
    <source>
        <strain evidence="2 3">COR2-253-APC-1A</strain>
    </source>
</reference>
<dbReference type="Gene3D" id="3.40.50.150">
    <property type="entry name" value="Vaccinia Virus protein VP39"/>
    <property type="match status" value="1"/>
</dbReference>
<evidence type="ECO:0000313" key="2">
    <source>
        <dbReference type="EMBL" id="NMD88851.1"/>
    </source>
</evidence>
<dbReference type="InterPro" id="IPR041698">
    <property type="entry name" value="Methyltransf_25"/>
</dbReference>
<evidence type="ECO:0000313" key="3">
    <source>
        <dbReference type="Proteomes" id="UP000576225"/>
    </source>
</evidence>
<sequence length="290" mass="31919">MRPDLMGRYRNCLKLNWRMLGHLLAGRLLSGKEVAAGYDRLAAGYAENWLSRLRPVTEEMFALLPEQVAGNILDLGCGTGFTTAELERRYPATPVRAVDISAGMVAEAERLCRRSNFTVGDMLEFLWEEPDGCAGLIVSAWALGYSDPPRLIREAARVLSRGGDLVFVVNTRETLPAVFHAFRRTMARFPERTGCALFPKFPKGGAELAAMLAKAGFRIGFAREAAFDVAPPEGVPVLEWLLKTGILAGFDAVLPLGRDAEVDGYFTRELEQCGLPLAHHYVMMAAKRAD</sequence>
<dbReference type="GO" id="GO:0032259">
    <property type="term" value="P:methylation"/>
    <property type="evidence" value="ECO:0007669"/>
    <property type="project" value="UniProtKB-KW"/>
</dbReference>
<dbReference type="AlphaFoldDB" id="A0A848B146"/>
<name>A0A848B146_9BACT</name>
<dbReference type="RefSeq" id="WP_168963855.1">
    <property type="nucleotide sequence ID" value="NZ_CAUHRZ010000004.1"/>
</dbReference>
<gene>
    <name evidence="2" type="ORF">HF882_19885</name>
</gene>